<evidence type="ECO:0000313" key="2">
    <source>
        <dbReference type="EMBL" id="OEL28208.1"/>
    </source>
</evidence>
<comment type="caution">
    <text evidence="2">The sequence shown here is derived from an EMBL/GenBank/DDBJ whole genome shotgun (WGS) entry which is preliminary data.</text>
</comment>
<protein>
    <recommendedName>
        <fullName evidence="4">RRM domain-containing protein</fullName>
    </recommendedName>
</protein>
<keyword evidence="3" id="KW-1185">Reference proteome</keyword>
<feature type="non-terminal residue" evidence="2">
    <location>
        <position position="1"/>
    </location>
</feature>
<reference evidence="2 3" key="1">
    <citation type="submission" date="2016-09" db="EMBL/GenBank/DDBJ databases">
        <title>The draft genome of Dichanthelium oligosanthes: A C3 panicoid grass species.</title>
        <authorList>
            <person name="Studer A.J."/>
            <person name="Schnable J.C."/>
            <person name="Brutnell T.P."/>
        </authorList>
    </citation>
    <scope>NUCLEOTIDE SEQUENCE [LARGE SCALE GENOMIC DNA]</scope>
    <source>
        <strain evidence="3">cv. Kellogg 1175</strain>
        <tissue evidence="2">Leaf</tissue>
    </source>
</reference>
<dbReference type="AlphaFoldDB" id="A0A1E5VSV8"/>
<name>A0A1E5VSV8_9POAL</name>
<dbReference type="EMBL" id="LWDX02030576">
    <property type="protein sequence ID" value="OEL28208.1"/>
    <property type="molecule type" value="Genomic_DNA"/>
</dbReference>
<organism evidence="2 3">
    <name type="scientific">Dichanthelium oligosanthes</name>
    <dbReference type="NCBI Taxonomy" id="888268"/>
    <lineage>
        <taxon>Eukaryota</taxon>
        <taxon>Viridiplantae</taxon>
        <taxon>Streptophyta</taxon>
        <taxon>Embryophyta</taxon>
        <taxon>Tracheophyta</taxon>
        <taxon>Spermatophyta</taxon>
        <taxon>Magnoliopsida</taxon>
        <taxon>Liliopsida</taxon>
        <taxon>Poales</taxon>
        <taxon>Poaceae</taxon>
        <taxon>PACMAD clade</taxon>
        <taxon>Panicoideae</taxon>
        <taxon>Panicodae</taxon>
        <taxon>Paniceae</taxon>
        <taxon>Dichantheliinae</taxon>
        <taxon>Dichanthelium</taxon>
    </lineage>
</organism>
<evidence type="ECO:0008006" key="4">
    <source>
        <dbReference type="Google" id="ProtNLM"/>
    </source>
</evidence>
<dbReference type="Proteomes" id="UP000095767">
    <property type="component" value="Unassembled WGS sequence"/>
</dbReference>
<accession>A0A1E5VSV8</accession>
<proteinExistence type="predicted"/>
<evidence type="ECO:0000313" key="3">
    <source>
        <dbReference type="Proteomes" id="UP000095767"/>
    </source>
</evidence>
<feature type="region of interest" description="Disordered" evidence="1">
    <location>
        <begin position="1"/>
        <end position="35"/>
    </location>
</feature>
<gene>
    <name evidence="2" type="ORF">BAE44_0010773</name>
</gene>
<evidence type="ECO:0000256" key="1">
    <source>
        <dbReference type="SAM" id="MobiDB-lite"/>
    </source>
</evidence>
<sequence length="117" mass="13183">LDESSSQDHNTQVQGRSAHMLETVEEETTSSSPTDYLGETLVALGIIEIPDELQHQQDSIMKEERTLLLVIFSYGYPLTEDELNDFFGWYGVVEKIAIDEPSLSPNPLCALFTYRSP</sequence>